<evidence type="ECO:0000256" key="1">
    <source>
        <dbReference type="PROSITE-ProRule" id="PRU00325"/>
    </source>
</evidence>
<keyword evidence="1" id="KW-0479">Metal-binding</keyword>
<evidence type="ECO:0000313" key="5">
    <source>
        <dbReference type="Proteomes" id="UP001499841"/>
    </source>
</evidence>
<feature type="domain" description="SWIM-type" evidence="3">
    <location>
        <begin position="57"/>
        <end position="90"/>
    </location>
</feature>
<dbReference type="InterPro" id="IPR007527">
    <property type="entry name" value="Znf_SWIM"/>
</dbReference>
<name>A0ABP8EQP3_9MICO</name>
<sequence>MSVRAAVVAQLERYDDDAWAALASRGLLRRARKDLAGAEVGVVADEGQVLRLRVGQHEVTFDARGPAHAACSCPSGTTCQHVVAAGLWLVQVASGAGHGPAPTSGLDLGPAQRGGSAPDVLHRELMDLDTGALLAHAGRPGYRWARQLVDDLEPADVRIEAGRNVAVTFSHPFLTFRYMGGGAAGLVPDTRLSAVEKYQVAAVLAYQRAHGADLPGVQPRRPGRTGDDVDETRARLRAATARLLTDTVALGLSHLSPGVHQRYETVAVWAQGAEYHRLALLLRRLADHVELLLERSARADEHRLLDEAAIAYALVSALDAAAASGSAPARLVGRARNRYDTAGTMELVGLGAVPWRAASGYRGLTTLFWWPGQARFVSLTDARPETLAFDPRARYTTSGPWSGLSSPSATTGARVVLTEAQLSAGGRLSGVDRTRAAVQPLPGGELADLLPVVDSWDALRRDAAGLLDEPDPLRDWAVLRPARYGPAFFDPTSQNLTWVALDRAGTPLPLVVAYTPEAAHLVERVEVIARDGSAEGALLVCRLRTGSAGVTGEPLSLVRPDRPAGEAVEALHFASAGAPAPRRRVRGGEDATGGSVGGTAGHGRGRDVAPDSGRLAGVPAALLDLRAWVVRQAERGTGAASEAALTGQLLEHHRRVRGIGLDVFPAKLPPDGGAAQLLRSHFVVLQTTALLTGETGESSDVGGPLELADAGGQ</sequence>
<keyword evidence="1" id="KW-0862">Zinc</keyword>
<dbReference type="Proteomes" id="UP001499841">
    <property type="component" value="Unassembled WGS sequence"/>
</dbReference>
<feature type="region of interest" description="Disordered" evidence="2">
    <location>
        <begin position="693"/>
        <end position="713"/>
    </location>
</feature>
<evidence type="ECO:0000259" key="3">
    <source>
        <dbReference type="PROSITE" id="PS50966"/>
    </source>
</evidence>
<feature type="region of interest" description="Disordered" evidence="2">
    <location>
        <begin position="578"/>
        <end position="611"/>
    </location>
</feature>
<dbReference type="PROSITE" id="PS50966">
    <property type="entry name" value="ZF_SWIM"/>
    <property type="match status" value="1"/>
</dbReference>
<comment type="caution">
    <text evidence="4">The sequence shown here is derived from an EMBL/GenBank/DDBJ whole genome shotgun (WGS) entry which is preliminary data.</text>
</comment>
<proteinExistence type="predicted"/>
<organism evidence="4 5">
    <name type="scientific">Georgenia daeguensis</name>
    <dbReference type="NCBI Taxonomy" id="908355"/>
    <lineage>
        <taxon>Bacteria</taxon>
        <taxon>Bacillati</taxon>
        <taxon>Actinomycetota</taxon>
        <taxon>Actinomycetes</taxon>
        <taxon>Micrococcales</taxon>
        <taxon>Bogoriellaceae</taxon>
        <taxon>Georgenia</taxon>
    </lineage>
</organism>
<protein>
    <recommendedName>
        <fullName evidence="3">SWIM-type domain-containing protein</fullName>
    </recommendedName>
</protein>
<dbReference type="EMBL" id="BAABBA010000003">
    <property type="protein sequence ID" value="GAA4286344.1"/>
    <property type="molecule type" value="Genomic_DNA"/>
</dbReference>
<keyword evidence="5" id="KW-1185">Reference proteome</keyword>
<keyword evidence="1" id="KW-0863">Zinc-finger</keyword>
<reference evidence="5" key="1">
    <citation type="journal article" date="2019" name="Int. J. Syst. Evol. Microbiol.">
        <title>The Global Catalogue of Microorganisms (GCM) 10K type strain sequencing project: providing services to taxonomists for standard genome sequencing and annotation.</title>
        <authorList>
            <consortium name="The Broad Institute Genomics Platform"/>
            <consortium name="The Broad Institute Genome Sequencing Center for Infectious Disease"/>
            <person name="Wu L."/>
            <person name="Ma J."/>
        </authorList>
    </citation>
    <scope>NUCLEOTIDE SEQUENCE [LARGE SCALE GENOMIC DNA]</scope>
    <source>
        <strain evidence="5">JCM 17459</strain>
    </source>
</reference>
<gene>
    <name evidence="4" type="ORF">GCM10022262_07030</name>
</gene>
<evidence type="ECO:0000313" key="4">
    <source>
        <dbReference type="EMBL" id="GAA4286344.1"/>
    </source>
</evidence>
<feature type="compositionally biased region" description="Gly residues" evidence="2">
    <location>
        <begin position="590"/>
        <end position="602"/>
    </location>
</feature>
<accession>A0ABP8EQP3</accession>
<dbReference type="RefSeq" id="WP_345037763.1">
    <property type="nucleotide sequence ID" value="NZ_BAABBA010000003.1"/>
</dbReference>
<evidence type="ECO:0000256" key="2">
    <source>
        <dbReference type="SAM" id="MobiDB-lite"/>
    </source>
</evidence>